<dbReference type="RefSeq" id="WP_006619797.1">
    <property type="nucleotide sequence ID" value="NZ_BIMW01000101.1"/>
</dbReference>
<reference evidence="2 3" key="1">
    <citation type="journal article" date="2019" name="J Genomics">
        <title>The Draft Genome of a Hydrogen-producing Cyanobacterium, Arthrospira platensis NIES-46.</title>
        <authorList>
            <person name="Suzuki S."/>
            <person name="Yamaguchi H."/>
            <person name="Kawachi M."/>
        </authorList>
    </citation>
    <scope>NUCLEOTIDE SEQUENCE [LARGE SCALE GENOMIC DNA]</scope>
    <source>
        <strain evidence="2 3">NIES-46</strain>
    </source>
</reference>
<feature type="domain" description="Polysaccharide pyruvyl transferase" evidence="1">
    <location>
        <begin position="14"/>
        <end position="282"/>
    </location>
</feature>
<dbReference type="EMBL" id="BIMW01000101">
    <property type="protein sequence ID" value="GCE94478.1"/>
    <property type="molecule type" value="Genomic_DNA"/>
</dbReference>
<name>A0A5M3T8Z9_LIMPL</name>
<comment type="caution">
    <text evidence="2">The sequence shown here is derived from an EMBL/GenBank/DDBJ whole genome shotgun (WGS) entry which is preliminary data.</text>
</comment>
<dbReference type="InterPro" id="IPR019896">
    <property type="entry name" value="Polysacch_pyruvyl_Trfase_CsaB"/>
</dbReference>
<dbReference type="InterPro" id="IPR007345">
    <property type="entry name" value="Polysacch_pyruvyl_Trfase"/>
</dbReference>
<proteinExistence type="predicted"/>
<dbReference type="Pfam" id="PF04230">
    <property type="entry name" value="PS_pyruv_trans"/>
    <property type="match status" value="1"/>
</dbReference>
<dbReference type="NCBIfam" id="TIGR03609">
    <property type="entry name" value="S_layer_CsaB"/>
    <property type="match status" value="1"/>
</dbReference>
<sequence>MVRAICCGYYGEGNGGDEALLASLLQMLPDTVEAIALSGNPSQTETQYGVQTGDRRNAFQVLKVLRAADWFIWGGGSLIQDVTSTISPLYYTGLMGLAQQMGLTTIAWSQGIGPLQRPITRAMAKRAFSGCNLVTVRDSGSAALLTDWQIPFTLAPDPVWALDPKPVPGLWDFPAPRVAVTWRSHPLLTPKRLEILTRALVSFQQVTDTYILLVPFQLSQDLAIAELVHRAIPHHSQILKLTDPQMLRGLFQGVEMAISMRLHSLIMAASQECRCFAISYDPKVSHLMAELDFPGWELSQIPDDANIISKAWIEHYVNGDRLDRVKIQSLSDRAQLHGELLQSLINS</sequence>
<organism evidence="2 3">
    <name type="scientific">Limnospira platensis NIES-46</name>
    <dbReference type="NCBI Taxonomy" id="1236695"/>
    <lineage>
        <taxon>Bacteria</taxon>
        <taxon>Bacillati</taxon>
        <taxon>Cyanobacteriota</taxon>
        <taxon>Cyanophyceae</taxon>
        <taxon>Oscillatoriophycideae</taxon>
        <taxon>Oscillatoriales</taxon>
        <taxon>Sirenicapillariaceae</taxon>
        <taxon>Limnospira</taxon>
    </lineage>
</organism>
<keyword evidence="3" id="KW-1185">Reference proteome</keyword>
<evidence type="ECO:0000259" key="1">
    <source>
        <dbReference type="Pfam" id="PF04230"/>
    </source>
</evidence>
<dbReference type="PANTHER" id="PTHR36836:SF1">
    <property type="entry name" value="COLANIC ACID BIOSYNTHESIS PROTEIN WCAK"/>
    <property type="match status" value="1"/>
</dbReference>
<dbReference type="GeneID" id="301683375"/>
<dbReference type="PANTHER" id="PTHR36836">
    <property type="entry name" value="COLANIC ACID BIOSYNTHESIS PROTEIN WCAK"/>
    <property type="match status" value="1"/>
</dbReference>
<evidence type="ECO:0000313" key="2">
    <source>
        <dbReference type="EMBL" id="GCE94478.1"/>
    </source>
</evidence>
<protein>
    <recommendedName>
        <fullName evidence="1">Polysaccharide pyruvyl transferase domain-containing protein</fullName>
    </recommendedName>
</protein>
<gene>
    <name evidence="2" type="ORF">NIES46_25360</name>
</gene>
<evidence type="ECO:0000313" key="3">
    <source>
        <dbReference type="Proteomes" id="UP000326169"/>
    </source>
</evidence>
<accession>A0A5M3T8Z9</accession>
<dbReference type="Proteomes" id="UP000326169">
    <property type="component" value="Unassembled WGS sequence"/>
</dbReference>